<dbReference type="SUPFAM" id="SSF81321">
    <property type="entry name" value="Family A G protein-coupled receptor-like"/>
    <property type="match status" value="1"/>
</dbReference>
<feature type="transmembrane region" description="Helical" evidence="6">
    <location>
        <begin position="391"/>
        <end position="416"/>
    </location>
</feature>
<dbReference type="AlphaFoldDB" id="A0AAJ7SDS5"/>
<evidence type="ECO:0000256" key="3">
    <source>
        <dbReference type="ARBA" id="ARBA00022989"/>
    </source>
</evidence>
<dbReference type="CDD" id="cd15039">
    <property type="entry name" value="7tmB3_Methuselah-like"/>
    <property type="match status" value="1"/>
</dbReference>
<feature type="transmembrane region" description="Helical" evidence="6">
    <location>
        <begin position="428"/>
        <end position="449"/>
    </location>
</feature>
<dbReference type="RefSeq" id="XP_026675576.1">
    <property type="nucleotide sequence ID" value="XM_026819775.1"/>
</dbReference>
<feature type="transmembrane region" description="Helical" evidence="6">
    <location>
        <begin position="469"/>
        <end position="493"/>
    </location>
</feature>
<dbReference type="Proteomes" id="UP000694925">
    <property type="component" value="Unplaced"/>
</dbReference>
<feature type="transmembrane region" description="Helical" evidence="6">
    <location>
        <begin position="652"/>
        <end position="673"/>
    </location>
</feature>
<evidence type="ECO:0000313" key="11">
    <source>
        <dbReference type="RefSeq" id="XP_026675576.1"/>
    </source>
</evidence>
<protein>
    <submittedName>
        <fullName evidence="10 11">G-protein coupled receptor Mth2-like</fullName>
    </submittedName>
</protein>
<accession>A0AAJ7SDS5</accession>
<dbReference type="GO" id="GO:0007166">
    <property type="term" value="P:cell surface receptor signaling pathway"/>
    <property type="evidence" value="ECO:0007669"/>
    <property type="project" value="InterPro"/>
</dbReference>
<feature type="compositionally biased region" description="Low complexity" evidence="5">
    <location>
        <begin position="710"/>
        <end position="726"/>
    </location>
</feature>
<dbReference type="PANTHER" id="PTHR47154">
    <property type="entry name" value="G-PROTEIN COUPLED RECEPTOR MTH-RELATED"/>
    <property type="match status" value="1"/>
</dbReference>
<evidence type="ECO:0000256" key="1">
    <source>
        <dbReference type="ARBA" id="ARBA00004141"/>
    </source>
</evidence>
<dbReference type="PANTHER" id="PTHR47154:SF2">
    <property type="entry name" value="G-PROTEIN COUPLED RECEPTOR MTH-RELATED"/>
    <property type="match status" value="1"/>
</dbReference>
<dbReference type="KEGG" id="ccal:108632559"/>
<organism evidence="9 11">
    <name type="scientific">Ceratina calcarata</name>
    <dbReference type="NCBI Taxonomy" id="156304"/>
    <lineage>
        <taxon>Eukaryota</taxon>
        <taxon>Metazoa</taxon>
        <taxon>Ecdysozoa</taxon>
        <taxon>Arthropoda</taxon>
        <taxon>Hexapoda</taxon>
        <taxon>Insecta</taxon>
        <taxon>Pterygota</taxon>
        <taxon>Neoptera</taxon>
        <taxon>Endopterygota</taxon>
        <taxon>Hymenoptera</taxon>
        <taxon>Apocrita</taxon>
        <taxon>Aculeata</taxon>
        <taxon>Apoidea</taxon>
        <taxon>Anthophila</taxon>
        <taxon>Apidae</taxon>
        <taxon>Ceratina</taxon>
        <taxon>Zadontomerus</taxon>
    </lineage>
</organism>
<evidence type="ECO:0000256" key="2">
    <source>
        <dbReference type="ARBA" id="ARBA00022692"/>
    </source>
</evidence>
<sequence>MTKQGIIIFTLFFVSLSVASSFKKCCPPGEVFSGSSKIKCAPAPMYASELYVLDHGNENVTQTSQYVLPICEDPQDITTVPLSEIEPNDFLQVASCVEILYDQNSRKSIPIFVYCKSNKDRDEQYSTAASRPKLFNVRRCCTNNMMFNITTGDCDPTFDTFDKHDSLWKERFRSLLPQGDELDFLNVYRGFPKCQAIFTYEIDGDLIVFANGSLQASLPGRRNEATDVILTDRNTCFEMTSDYQFQPRIVVRVCRDPKLCSEYGCIKKCCENEEGARHLENGDDKIIDSCKIARSSLNFYEEISNITKRPWNATEYGLFFGVECPNGMYFMYPNEIQEITPEGYIQAYQELGTVPYNQYCIDVFNYKTKNLSGLIAFRCFENPPVEENSNYIYVISSVLEGISCLFILLTLLVYACLPSLQNLHGKTLMCHCASLFMAYLCLSLIPWTTPDITSIQESRYTTSKIFCTSIGFAMLFFFLSAFCWLNVMCFDIWRTFGSLHGSISRSQNHNKRFLLYCLYAWGLSMSITILAIITDKTDYLPTSMRPNIGTKNCWFDYWQSNYSELIFFRGPIAIQLTLNVIFFILTAEKCSKVKAEISRVVDPQDPRSKRFHSAKIRFIMNMKLFVVMGISWIAEMLPLFIQKYSNFYKEEIFYAADILNSLQGLLIFILFVMKRRVYQALKKRLGLESRKSTSSQGTSMLQDPFKMRKSASNSTLTSSVNVSGAP</sequence>
<dbReference type="InterPro" id="IPR051384">
    <property type="entry name" value="Mth_GPCR"/>
</dbReference>
<evidence type="ECO:0000313" key="10">
    <source>
        <dbReference type="RefSeq" id="XP_026675575.1"/>
    </source>
</evidence>
<reference evidence="10 11" key="1">
    <citation type="submission" date="2025-04" db="UniProtKB">
        <authorList>
            <consortium name="RefSeq"/>
        </authorList>
    </citation>
    <scope>IDENTIFICATION</scope>
    <source>
        <tissue evidence="10 11">Whole body</tissue>
    </source>
</reference>
<dbReference type="GO" id="GO:0008528">
    <property type="term" value="F:G protein-coupled peptide receptor activity"/>
    <property type="evidence" value="ECO:0007669"/>
    <property type="project" value="TreeGrafter"/>
</dbReference>
<evidence type="ECO:0000256" key="5">
    <source>
        <dbReference type="SAM" id="MobiDB-lite"/>
    </source>
</evidence>
<proteinExistence type="predicted"/>
<feature type="region of interest" description="Disordered" evidence="5">
    <location>
        <begin position="692"/>
        <end position="726"/>
    </location>
</feature>
<keyword evidence="3 6" id="KW-1133">Transmembrane helix</keyword>
<evidence type="ECO:0000313" key="9">
    <source>
        <dbReference type="Proteomes" id="UP000694925"/>
    </source>
</evidence>
<dbReference type="Gene3D" id="1.20.1070.10">
    <property type="entry name" value="Rhodopsin 7-helix transmembrane proteins"/>
    <property type="match status" value="1"/>
</dbReference>
<evidence type="ECO:0000259" key="8">
    <source>
        <dbReference type="PROSITE" id="PS50261"/>
    </source>
</evidence>
<dbReference type="Pfam" id="PF00002">
    <property type="entry name" value="7tm_2"/>
    <property type="match status" value="1"/>
</dbReference>
<feature type="transmembrane region" description="Helical" evidence="6">
    <location>
        <begin position="566"/>
        <end position="585"/>
    </location>
</feature>
<feature type="transmembrane region" description="Helical" evidence="6">
    <location>
        <begin position="618"/>
        <end position="640"/>
    </location>
</feature>
<dbReference type="InterPro" id="IPR000832">
    <property type="entry name" value="GPCR_2_secretin-like"/>
</dbReference>
<evidence type="ECO:0000256" key="4">
    <source>
        <dbReference type="ARBA" id="ARBA00023136"/>
    </source>
</evidence>
<dbReference type="GO" id="GO:0005886">
    <property type="term" value="C:plasma membrane"/>
    <property type="evidence" value="ECO:0007669"/>
    <property type="project" value="TreeGrafter"/>
</dbReference>
<keyword evidence="2 6" id="KW-0812">Transmembrane</keyword>
<dbReference type="PROSITE" id="PS50261">
    <property type="entry name" value="G_PROTEIN_RECEP_F2_4"/>
    <property type="match status" value="1"/>
</dbReference>
<feature type="compositionally biased region" description="Polar residues" evidence="5">
    <location>
        <begin position="692"/>
        <end position="701"/>
    </location>
</feature>
<dbReference type="GeneID" id="108632559"/>
<evidence type="ECO:0000256" key="6">
    <source>
        <dbReference type="SAM" id="Phobius"/>
    </source>
</evidence>
<dbReference type="RefSeq" id="XP_026675575.1">
    <property type="nucleotide sequence ID" value="XM_026819774.1"/>
</dbReference>
<keyword evidence="7" id="KW-0732">Signal</keyword>
<dbReference type="InterPro" id="IPR017981">
    <property type="entry name" value="GPCR_2-like_7TM"/>
</dbReference>
<keyword evidence="4 6" id="KW-0472">Membrane</keyword>
<comment type="subcellular location">
    <subcellularLocation>
        <location evidence="1">Membrane</location>
        <topology evidence="1">Multi-pass membrane protein</topology>
    </subcellularLocation>
</comment>
<keyword evidence="9" id="KW-1185">Reference proteome</keyword>
<feature type="chain" id="PRO_5044709240" evidence="7">
    <location>
        <begin position="22"/>
        <end position="726"/>
    </location>
</feature>
<feature type="transmembrane region" description="Helical" evidence="6">
    <location>
        <begin position="513"/>
        <end position="534"/>
    </location>
</feature>
<feature type="domain" description="G-protein coupled receptors family 2 profile 2" evidence="8">
    <location>
        <begin position="392"/>
        <end position="675"/>
    </location>
</feature>
<evidence type="ECO:0000256" key="7">
    <source>
        <dbReference type="SAM" id="SignalP"/>
    </source>
</evidence>
<gene>
    <name evidence="10 11" type="primary">LOC108632559</name>
</gene>
<feature type="signal peptide" evidence="7">
    <location>
        <begin position="1"/>
        <end position="21"/>
    </location>
</feature>
<name>A0AAJ7SDS5_9HYME</name>